<keyword evidence="3" id="KW-1185">Reference proteome</keyword>
<proteinExistence type="predicted"/>
<evidence type="ECO:0000313" key="3">
    <source>
        <dbReference type="Proteomes" id="UP000269157"/>
    </source>
</evidence>
<dbReference type="EMBL" id="RCCE01000007">
    <property type="protein sequence ID" value="RLJ40631.1"/>
    <property type="molecule type" value="Genomic_DNA"/>
</dbReference>
<protein>
    <recommendedName>
        <fullName evidence="1">Type II CBASS E2 protein domain-containing protein</fullName>
    </recommendedName>
</protein>
<comment type="caution">
    <text evidence="2">The sequence shown here is derived from an EMBL/GenBank/DDBJ whole genome shotgun (WGS) entry which is preliminary data.</text>
</comment>
<dbReference type="Pfam" id="PF26395">
    <property type="entry name" value="E2-CBASS"/>
    <property type="match status" value="1"/>
</dbReference>
<feature type="domain" description="Type II CBASS E2 protein" evidence="1">
    <location>
        <begin position="1"/>
        <end position="136"/>
    </location>
</feature>
<name>A0A497VAN2_9RHOB</name>
<dbReference type="RefSeq" id="WP_121027861.1">
    <property type="nucleotide sequence ID" value="NZ_RCCE01000007.1"/>
</dbReference>
<accession>A0A497VAN2</accession>
<evidence type="ECO:0000313" key="2">
    <source>
        <dbReference type="EMBL" id="RLJ40631.1"/>
    </source>
</evidence>
<evidence type="ECO:0000259" key="1">
    <source>
        <dbReference type="Pfam" id="PF26395"/>
    </source>
</evidence>
<sequence length="171" mass="19586">MKSVFPAWSCDQPDKRRAVWHGLLKPHKIAYRMRVEYTEPLLPEGRSPLFLQPLVEVLDPPLKPRFGNSEGSLPHVYIAHPRTDRAGPFLCLFDDDANEWTPDDRLSDTTIPWASNWLSCYESWQLTGKWFGTGKHIRSETDSRDPDAAALERYHGTTSIAALTRYDFSSP</sequence>
<gene>
    <name evidence="2" type="ORF">BCF46_3703</name>
</gene>
<dbReference type="AlphaFoldDB" id="A0A497VAN2"/>
<dbReference type="OrthoDB" id="4736406at2"/>
<organism evidence="2 3">
    <name type="scientific">Litoreibacter meonggei</name>
    <dbReference type="NCBI Taxonomy" id="1049199"/>
    <lineage>
        <taxon>Bacteria</taxon>
        <taxon>Pseudomonadati</taxon>
        <taxon>Pseudomonadota</taxon>
        <taxon>Alphaproteobacteria</taxon>
        <taxon>Rhodobacterales</taxon>
        <taxon>Roseobacteraceae</taxon>
        <taxon>Litoreibacter</taxon>
    </lineage>
</organism>
<reference evidence="2 3" key="1">
    <citation type="submission" date="2018-10" db="EMBL/GenBank/DDBJ databases">
        <title>Genomic Encyclopedia of Archaeal and Bacterial Type Strains, Phase II (KMG-II): from individual species to whole genera.</title>
        <authorList>
            <person name="Goeker M."/>
        </authorList>
    </citation>
    <scope>NUCLEOTIDE SEQUENCE [LARGE SCALE GENOMIC DNA]</scope>
    <source>
        <strain evidence="2 3">DSM 29466</strain>
    </source>
</reference>
<dbReference type="InterPro" id="IPR058588">
    <property type="entry name" value="E2-CBASS"/>
</dbReference>
<dbReference type="Proteomes" id="UP000269157">
    <property type="component" value="Unassembled WGS sequence"/>
</dbReference>